<evidence type="ECO:0000313" key="8">
    <source>
        <dbReference type="Proteomes" id="UP001432027"/>
    </source>
</evidence>
<accession>A0AAV5T5P7</accession>
<feature type="transmembrane region" description="Helical" evidence="6">
    <location>
        <begin position="106"/>
        <end position="123"/>
    </location>
</feature>
<feature type="transmembrane region" description="Helical" evidence="6">
    <location>
        <begin position="54"/>
        <end position="74"/>
    </location>
</feature>
<keyword evidence="8" id="KW-1185">Reference proteome</keyword>
<comment type="similarity">
    <text evidence="2">Belongs to the unc-93 family.</text>
</comment>
<feature type="transmembrane region" description="Helical" evidence="6">
    <location>
        <begin position="358"/>
        <end position="377"/>
    </location>
</feature>
<feature type="non-terminal residue" evidence="7">
    <location>
        <position position="457"/>
    </location>
</feature>
<keyword evidence="3 6" id="KW-0812">Transmembrane</keyword>
<feature type="transmembrane region" description="Helical" evidence="6">
    <location>
        <begin position="143"/>
        <end position="161"/>
    </location>
</feature>
<dbReference type="Proteomes" id="UP001432027">
    <property type="component" value="Unassembled WGS sequence"/>
</dbReference>
<feature type="transmembrane region" description="Helical" evidence="6">
    <location>
        <begin position="320"/>
        <end position="338"/>
    </location>
</feature>
<gene>
    <name evidence="7" type="ORF">PENTCL1PPCAC_9181</name>
</gene>
<evidence type="ECO:0008006" key="9">
    <source>
        <dbReference type="Google" id="ProtNLM"/>
    </source>
</evidence>
<dbReference type="AlphaFoldDB" id="A0AAV5T5P7"/>
<evidence type="ECO:0000256" key="3">
    <source>
        <dbReference type="ARBA" id="ARBA00022692"/>
    </source>
</evidence>
<keyword evidence="5 6" id="KW-0472">Membrane</keyword>
<evidence type="ECO:0000256" key="2">
    <source>
        <dbReference type="ARBA" id="ARBA00009172"/>
    </source>
</evidence>
<sequence>MRDLMYEHVCTVLVGVATLFRFIGYDISTFIVESVVHSAHIRDPNAIINHAGYYGQAVKEISSVLSTFFVPIVLNYMKAKWALVIGTGAFAFYVGSFFWINNYLYFIANIALGIAFTLNYTAFSTYQMQFSTRKTLARNSGRVWSISCVSLLFGGSLYIYVTSTRPQSIDDKSGNETSGIEQYRYYSQEETRTLCSFLFASCIISTVMHAFFPDRKVEHSVSIDNPHERLTLKQQVGAIASVLVNPYILMFIPRFLNYGLFFAFYMNVYPTSFQYSTILATKYPMLTAYYAFAMCAGTTICGLIIAPLNRRFHDFGLRPLYYIAIGVQLLTYIIAILTVPNWSTAHPTTESAWLEPNVVWVCVAAFLLGFADSANTASNTVICSRLIPGRASHTYSAARFYISVASSIIFFCSPMLTMRAHAIILCSTTIFSALSFNLAVKQVEKREENTKNEKKSV</sequence>
<proteinExistence type="inferred from homology"/>
<dbReference type="InterPro" id="IPR010291">
    <property type="entry name" value="Ion_channel_UNC-93"/>
</dbReference>
<feature type="transmembrane region" description="Helical" evidence="6">
    <location>
        <begin position="398"/>
        <end position="416"/>
    </location>
</feature>
<reference evidence="7" key="1">
    <citation type="submission" date="2023-10" db="EMBL/GenBank/DDBJ databases">
        <title>Genome assembly of Pristionchus species.</title>
        <authorList>
            <person name="Yoshida K."/>
            <person name="Sommer R.J."/>
        </authorList>
    </citation>
    <scope>NUCLEOTIDE SEQUENCE</scope>
    <source>
        <strain evidence="7">RS0144</strain>
    </source>
</reference>
<feature type="transmembrane region" description="Helical" evidence="6">
    <location>
        <begin position="81"/>
        <end position="100"/>
    </location>
</feature>
<organism evidence="7 8">
    <name type="scientific">Pristionchus entomophagus</name>
    <dbReference type="NCBI Taxonomy" id="358040"/>
    <lineage>
        <taxon>Eukaryota</taxon>
        <taxon>Metazoa</taxon>
        <taxon>Ecdysozoa</taxon>
        <taxon>Nematoda</taxon>
        <taxon>Chromadorea</taxon>
        <taxon>Rhabditida</taxon>
        <taxon>Rhabditina</taxon>
        <taxon>Diplogasteromorpha</taxon>
        <taxon>Diplogasteroidea</taxon>
        <taxon>Neodiplogasteridae</taxon>
        <taxon>Pristionchus</taxon>
    </lineage>
</organism>
<feature type="transmembrane region" description="Helical" evidence="6">
    <location>
        <begin position="247"/>
        <end position="268"/>
    </location>
</feature>
<dbReference type="EMBL" id="BTSX01000002">
    <property type="protein sequence ID" value="GMS87006.1"/>
    <property type="molecule type" value="Genomic_DNA"/>
</dbReference>
<feature type="transmembrane region" description="Helical" evidence="6">
    <location>
        <begin position="422"/>
        <end position="440"/>
    </location>
</feature>
<dbReference type="GO" id="GO:0016020">
    <property type="term" value="C:membrane"/>
    <property type="evidence" value="ECO:0007669"/>
    <property type="project" value="UniProtKB-SubCell"/>
</dbReference>
<name>A0AAV5T5P7_9BILA</name>
<evidence type="ECO:0000313" key="7">
    <source>
        <dbReference type="EMBL" id="GMS87006.1"/>
    </source>
</evidence>
<evidence type="ECO:0000256" key="1">
    <source>
        <dbReference type="ARBA" id="ARBA00004141"/>
    </source>
</evidence>
<keyword evidence="4 6" id="KW-1133">Transmembrane helix</keyword>
<dbReference type="Pfam" id="PF05978">
    <property type="entry name" value="UNC-93"/>
    <property type="match status" value="1"/>
</dbReference>
<feature type="transmembrane region" description="Helical" evidence="6">
    <location>
        <begin position="288"/>
        <end position="308"/>
    </location>
</feature>
<dbReference type="PANTHER" id="PTHR23294:SF18">
    <property type="entry name" value="UNC93-LIKE PROTEIN MFSD11"/>
    <property type="match status" value="1"/>
</dbReference>
<protein>
    <recommendedName>
        <fullName evidence="9">Membrane transporter</fullName>
    </recommendedName>
</protein>
<dbReference type="PANTHER" id="PTHR23294">
    <property type="entry name" value="ET TRANSLATION PRODUCT-RELATED"/>
    <property type="match status" value="1"/>
</dbReference>
<evidence type="ECO:0000256" key="6">
    <source>
        <dbReference type="SAM" id="Phobius"/>
    </source>
</evidence>
<feature type="transmembrane region" description="Helical" evidence="6">
    <location>
        <begin position="191"/>
        <end position="212"/>
    </location>
</feature>
<evidence type="ECO:0000256" key="5">
    <source>
        <dbReference type="ARBA" id="ARBA00023136"/>
    </source>
</evidence>
<dbReference type="Gene3D" id="1.20.1250.20">
    <property type="entry name" value="MFS general substrate transporter like domains"/>
    <property type="match status" value="1"/>
</dbReference>
<dbReference type="InterPro" id="IPR036259">
    <property type="entry name" value="MFS_trans_sf"/>
</dbReference>
<comment type="subcellular location">
    <subcellularLocation>
        <location evidence="1">Membrane</location>
        <topology evidence="1">Multi-pass membrane protein</topology>
    </subcellularLocation>
</comment>
<dbReference type="InterPro" id="IPR051617">
    <property type="entry name" value="UNC-93-like_regulator"/>
</dbReference>
<comment type="caution">
    <text evidence="7">The sequence shown here is derived from an EMBL/GenBank/DDBJ whole genome shotgun (WGS) entry which is preliminary data.</text>
</comment>
<dbReference type="SUPFAM" id="SSF103473">
    <property type="entry name" value="MFS general substrate transporter"/>
    <property type="match status" value="1"/>
</dbReference>
<evidence type="ECO:0000256" key="4">
    <source>
        <dbReference type="ARBA" id="ARBA00022989"/>
    </source>
</evidence>